<dbReference type="Gene3D" id="3.80.10.10">
    <property type="entry name" value="Ribonuclease Inhibitor"/>
    <property type="match status" value="1"/>
</dbReference>
<dbReference type="AlphaFoldDB" id="A0AAD7IUF1"/>
<keyword evidence="2" id="KW-1185">Reference proteome</keyword>
<accession>A0AAD7IUF1</accession>
<reference evidence="1" key="1">
    <citation type="submission" date="2023-03" db="EMBL/GenBank/DDBJ databases">
        <title>Massive genome expansion in bonnet fungi (Mycena s.s.) driven by repeated elements and novel gene families across ecological guilds.</title>
        <authorList>
            <consortium name="Lawrence Berkeley National Laboratory"/>
            <person name="Harder C.B."/>
            <person name="Miyauchi S."/>
            <person name="Viragh M."/>
            <person name="Kuo A."/>
            <person name="Thoen E."/>
            <person name="Andreopoulos B."/>
            <person name="Lu D."/>
            <person name="Skrede I."/>
            <person name="Drula E."/>
            <person name="Henrissat B."/>
            <person name="Morin E."/>
            <person name="Kohler A."/>
            <person name="Barry K."/>
            <person name="LaButti K."/>
            <person name="Morin E."/>
            <person name="Salamov A."/>
            <person name="Lipzen A."/>
            <person name="Mereny Z."/>
            <person name="Hegedus B."/>
            <person name="Baldrian P."/>
            <person name="Stursova M."/>
            <person name="Weitz H."/>
            <person name="Taylor A."/>
            <person name="Grigoriev I.V."/>
            <person name="Nagy L.G."/>
            <person name="Martin F."/>
            <person name="Kauserud H."/>
        </authorList>
    </citation>
    <scope>NUCLEOTIDE SEQUENCE</scope>
    <source>
        <strain evidence="1">CBHHK188m</strain>
    </source>
</reference>
<dbReference type="InterPro" id="IPR032675">
    <property type="entry name" value="LRR_dom_sf"/>
</dbReference>
<dbReference type="EMBL" id="JARJLG010000081">
    <property type="protein sequence ID" value="KAJ7750723.1"/>
    <property type="molecule type" value="Genomic_DNA"/>
</dbReference>
<evidence type="ECO:0000313" key="1">
    <source>
        <dbReference type="EMBL" id="KAJ7750723.1"/>
    </source>
</evidence>
<evidence type="ECO:0000313" key="2">
    <source>
        <dbReference type="Proteomes" id="UP001215280"/>
    </source>
</evidence>
<dbReference type="SUPFAM" id="SSF52047">
    <property type="entry name" value="RNI-like"/>
    <property type="match status" value="1"/>
</dbReference>
<protein>
    <submittedName>
        <fullName evidence="1">Uncharacterized protein</fullName>
    </submittedName>
</protein>
<name>A0AAD7IUF1_9AGAR</name>
<dbReference type="Proteomes" id="UP001215280">
    <property type="component" value="Unassembled WGS sequence"/>
</dbReference>
<proteinExistence type="predicted"/>
<gene>
    <name evidence="1" type="ORF">DFH07DRAFT_775054</name>
</gene>
<sequence>MFSYCPDLLRSHVIPPEIWESILMDICEEASERHEDSMFSFNAARDHLCLASDDFDRIIRSSVMFWLRLAISCDTTPDAVCRHLTCLGSASVKLDVKIILFPEYDSSTNAYTGQAASVPDFELPSYVRRATDSLLAAIPSAHLWSTAVISASTTHFMRPILAVFRNVYAPSLHSLSFVCPRNEAVCDRLFNIPPVMFGGILPGLTSLSLFNALLPWGNPGYFSGLKVFQIVELSDSLWPTYQQLVQTWQAAPSMHTLMVPSSGVNLGWDCPRPGSGAILPSLTSLTIDGSMGGNGIIVALVSLSLPALRHWTVRDLDCRCWDVALGLVGLRDLESLILQGRMDDSAHVAPLYTRLHSLALLDLHLGDNQYFHMLALDAGVCPSLRHLIVGDVLVHDLLIYVARRALHARLKLTHVESSCSVNISYAVGPRVLILVVSNLFDSWFEAVLALALR</sequence>
<comment type="caution">
    <text evidence="1">The sequence shown here is derived from an EMBL/GenBank/DDBJ whole genome shotgun (WGS) entry which is preliminary data.</text>
</comment>
<organism evidence="1 2">
    <name type="scientific">Mycena maculata</name>
    <dbReference type="NCBI Taxonomy" id="230809"/>
    <lineage>
        <taxon>Eukaryota</taxon>
        <taxon>Fungi</taxon>
        <taxon>Dikarya</taxon>
        <taxon>Basidiomycota</taxon>
        <taxon>Agaricomycotina</taxon>
        <taxon>Agaricomycetes</taxon>
        <taxon>Agaricomycetidae</taxon>
        <taxon>Agaricales</taxon>
        <taxon>Marasmiineae</taxon>
        <taxon>Mycenaceae</taxon>
        <taxon>Mycena</taxon>
    </lineage>
</organism>